<dbReference type="Proteomes" id="UP000482653">
    <property type="component" value="Unassembled WGS sequence"/>
</dbReference>
<organism evidence="1 2">
    <name type="scientific">Bacteroides cellulosilyticus</name>
    <dbReference type="NCBI Taxonomy" id="246787"/>
    <lineage>
        <taxon>Bacteria</taxon>
        <taxon>Pseudomonadati</taxon>
        <taxon>Bacteroidota</taxon>
        <taxon>Bacteroidia</taxon>
        <taxon>Bacteroidales</taxon>
        <taxon>Bacteroidaceae</taxon>
        <taxon>Bacteroides</taxon>
    </lineage>
</organism>
<dbReference type="AlphaFoldDB" id="A0A6L3JM80"/>
<feature type="non-terminal residue" evidence="1">
    <location>
        <position position="1"/>
    </location>
</feature>
<reference evidence="1 2" key="1">
    <citation type="journal article" date="2019" name="Nat. Med.">
        <title>A library of human gut bacterial isolates paired with longitudinal multiomics data enables mechanistic microbiome research.</title>
        <authorList>
            <person name="Poyet M."/>
            <person name="Groussin M."/>
            <person name="Gibbons S.M."/>
            <person name="Avila-Pacheco J."/>
            <person name="Jiang X."/>
            <person name="Kearney S.M."/>
            <person name="Perrotta A.R."/>
            <person name="Berdy B."/>
            <person name="Zhao S."/>
            <person name="Lieberman T.D."/>
            <person name="Swanson P.K."/>
            <person name="Smith M."/>
            <person name="Roesemann S."/>
            <person name="Alexander J.E."/>
            <person name="Rich S.A."/>
            <person name="Livny J."/>
            <person name="Vlamakis H."/>
            <person name="Clish C."/>
            <person name="Bullock K."/>
            <person name="Deik A."/>
            <person name="Scott J."/>
            <person name="Pierce K.A."/>
            <person name="Xavier R.J."/>
            <person name="Alm E.J."/>
        </authorList>
    </citation>
    <scope>NUCLEOTIDE SEQUENCE [LARGE SCALE GENOMIC DNA]</scope>
    <source>
        <strain evidence="1 2">BIOML-A8</strain>
    </source>
</reference>
<proteinExistence type="predicted"/>
<dbReference type="EMBL" id="VVYX01000423">
    <property type="protein sequence ID" value="KAA5399816.1"/>
    <property type="molecule type" value="Genomic_DNA"/>
</dbReference>
<sequence>MKGDILGENDILGADTVTLGLTNGKLGNNAASTPWVGIRPDNNDKVTFVADFDKATISKIRFGTLYNAAGNILPVSKAVVYVSASGNKFEKVAEKEFTYDIKENTFKGFDEEIEFPAQEAVKVKIEFTSGGKIRNGIDCYSPHDKSEVPSTMALDEIEIY</sequence>
<protein>
    <submittedName>
        <fullName evidence="1">Beta-hexosaminidase</fullName>
    </submittedName>
</protein>
<evidence type="ECO:0000313" key="1">
    <source>
        <dbReference type="EMBL" id="KAA5399816.1"/>
    </source>
</evidence>
<gene>
    <name evidence="1" type="ORF">F2Y87_31455</name>
</gene>
<name>A0A6L3JM80_9BACE</name>
<comment type="caution">
    <text evidence="1">The sequence shown here is derived from an EMBL/GenBank/DDBJ whole genome shotgun (WGS) entry which is preliminary data.</text>
</comment>
<dbReference type="Gene3D" id="2.60.120.260">
    <property type="entry name" value="Galactose-binding domain-like"/>
    <property type="match status" value="1"/>
</dbReference>
<accession>A0A6L3JM80</accession>
<evidence type="ECO:0000313" key="2">
    <source>
        <dbReference type="Proteomes" id="UP000482653"/>
    </source>
</evidence>